<proteinExistence type="predicted"/>
<dbReference type="RefSeq" id="WP_048896523.1">
    <property type="nucleotide sequence ID" value="NZ_LFOD01000064.1"/>
</dbReference>
<accession>A0A0J8U084</accession>
<protein>
    <submittedName>
        <fullName evidence="1">Uncharacterized protein</fullName>
    </submittedName>
</protein>
<dbReference type="PATRIC" id="fig|451644.5.peg.6718"/>
<dbReference type="AlphaFoldDB" id="A0A0J8U084"/>
<evidence type="ECO:0000313" key="1">
    <source>
        <dbReference type="EMBL" id="KMV13940.1"/>
    </source>
</evidence>
<dbReference type="Proteomes" id="UP000037594">
    <property type="component" value="Unassembled WGS sequence"/>
</dbReference>
<dbReference type="EMBL" id="LFOD01000064">
    <property type="protein sequence ID" value="KMV13940.1"/>
    <property type="molecule type" value="Genomic_DNA"/>
</dbReference>
<reference evidence="1 2" key="1">
    <citation type="submission" date="2015-06" db="EMBL/GenBank/DDBJ databases">
        <title>Genome sequence of Mycobacterium conceptionense strain MLE.</title>
        <authorList>
            <person name="Greninger A.L."/>
            <person name="Cunningham G."/>
            <person name="Chiu C.Y."/>
            <person name="Miller S."/>
        </authorList>
    </citation>
    <scope>NUCLEOTIDE SEQUENCE [LARGE SCALE GENOMIC DNA]</scope>
    <source>
        <strain evidence="1 2">MLE</strain>
    </source>
</reference>
<sequence>MPEHPAFPTDTRVIWTATSSSPNPPGTVVNGVPNRGGLILVSWDGLGTHLEDPIHLSLAEEEA</sequence>
<evidence type="ECO:0000313" key="2">
    <source>
        <dbReference type="Proteomes" id="UP000037594"/>
    </source>
</evidence>
<name>A0A0J8U084_9MYCO</name>
<organism evidence="1 2">
    <name type="scientific">Mycolicibacterium conceptionense</name>
    <dbReference type="NCBI Taxonomy" id="451644"/>
    <lineage>
        <taxon>Bacteria</taxon>
        <taxon>Bacillati</taxon>
        <taxon>Actinomycetota</taxon>
        <taxon>Actinomycetes</taxon>
        <taxon>Mycobacteriales</taxon>
        <taxon>Mycobacteriaceae</taxon>
        <taxon>Mycolicibacterium</taxon>
    </lineage>
</organism>
<comment type="caution">
    <text evidence="1">The sequence shown here is derived from an EMBL/GenBank/DDBJ whole genome shotgun (WGS) entry which is preliminary data.</text>
</comment>
<gene>
    <name evidence="1" type="ORF">ACT17_32690</name>
</gene>